<evidence type="ECO:0000256" key="2">
    <source>
        <dbReference type="ARBA" id="ARBA00022475"/>
    </source>
</evidence>
<dbReference type="GO" id="GO:0016755">
    <property type="term" value="F:aminoacyltransferase activity"/>
    <property type="evidence" value="ECO:0007669"/>
    <property type="project" value="TreeGrafter"/>
</dbReference>
<gene>
    <name evidence="10" type="ORF">BN12_910005</name>
</gene>
<dbReference type="PANTHER" id="PTHR34697">
    <property type="entry name" value="PHOSPHATIDYLGLYCEROL LYSYLTRANSFERASE"/>
    <property type="match status" value="1"/>
</dbReference>
<dbReference type="EMBL" id="CAJB01000427">
    <property type="protein sequence ID" value="CCH80398.1"/>
    <property type="molecule type" value="Genomic_DNA"/>
</dbReference>
<feature type="transmembrane region" description="Helical" evidence="7">
    <location>
        <begin position="223"/>
        <end position="244"/>
    </location>
</feature>
<feature type="region of interest" description="Disordered" evidence="6">
    <location>
        <begin position="1"/>
        <end position="20"/>
    </location>
</feature>
<dbReference type="Proteomes" id="UP000035721">
    <property type="component" value="Unassembled WGS sequence"/>
</dbReference>
<evidence type="ECO:0000256" key="7">
    <source>
        <dbReference type="SAM" id="Phobius"/>
    </source>
</evidence>
<accession>A0A077M218</accession>
<evidence type="ECO:0000256" key="6">
    <source>
        <dbReference type="SAM" id="MobiDB-lite"/>
    </source>
</evidence>
<feature type="transmembrane region" description="Helical" evidence="7">
    <location>
        <begin position="40"/>
        <end position="58"/>
    </location>
</feature>
<feature type="transmembrane region" description="Helical" evidence="7">
    <location>
        <begin position="78"/>
        <end position="97"/>
    </location>
</feature>
<feature type="transmembrane region" description="Helical" evidence="7">
    <location>
        <begin position="104"/>
        <end position="122"/>
    </location>
</feature>
<name>A0A077M218_9MICO</name>
<feature type="domain" description="Phosphatidylglycerol lysyltransferase C-terminal" evidence="8">
    <location>
        <begin position="262"/>
        <end position="559"/>
    </location>
</feature>
<proteinExistence type="predicted"/>
<dbReference type="OrthoDB" id="594838at2"/>
<dbReference type="InterPro" id="IPR031553">
    <property type="entry name" value="tRNA-synt_2_TM"/>
</dbReference>
<keyword evidence="11" id="KW-1185">Reference proteome</keyword>
<evidence type="ECO:0000259" key="9">
    <source>
        <dbReference type="Pfam" id="PF16995"/>
    </source>
</evidence>
<keyword evidence="5 7" id="KW-0472">Membrane</keyword>
<dbReference type="Pfam" id="PF09924">
    <property type="entry name" value="LPG_synthase_C"/>
    <property type="match status" value="1"/>
</dbReference>
<sequence length="591" mass="65133">MSRSPTTDDAATGSRHLPGPSALQSLAERFRAPSRAPRRIGNLTYLIGFMNILGGLAHSWRDRLHNVSTWVPGALGDAAAAATVVAGILLVLLAHSLKRRKRRAWWVATVLMALSAAAHLLHGPWREPLAIVASILGLALLLAYRHEFYAQGDPTTRWRAAWTFVVLLLSSLVVGVLLIAVTRHAYVGGWPGLGAAIWYCLQGFVGISGSLTVKGPGDRTQDFLDATLLALGLMTCLVTAYLALRSPQRQATLSDEDDRRVREILQHHPDSLGYFTTRRDKQVIWSESGKSCIGYRVVNGVMLAAADPLGDPEAWPGAIKAFLHEADVHGWTPAVLACSRRGGATWARETGFQVLELGDEAIIRTADFSLEGRPMRNVRQMVNRVRRQGYETRMYRVRDAAPGERERAEADAAAWRGSGTERGFSMASGRVLDPVDADAVVITATKDGVVRGFLQFAPWGEDGMSLDIMRRDRESDPGVNDLLVVDALRRAPELGITTVSLNFAMFRSVLARGEQLGAGPIVTWSRSVLVFLSRWFQIESLYAFNDKFRPEWRPRFIVYPTTRSLVRVGVAMGEAEAFIVFPRLRWFGGQA</sequence>
<dbReference type="RefSeq" id="WP_053080010.1">
    <property type="nucleotide sequence ID" value="NZ_HF570958.1"/>
</dbReference>
<protein>
    <submittedName>
        <fullName evidence="10">Uncharacterized protein</fullName>
    </submittedName>
</protein>
<dbReference type="STRING" id="1194083.BN12_910005"/>
<feature type="domain" description="Lysyl-tRNA synthetase N-terminal transmembrane region" evidence="9">
    <location>
        <begin position="35"/>
        <end position="181"/>
    </location>
</feature>
<feature type="transmembrane region" description="Helical" evidence="7">
    <location>
        <begin position="160"/>
        <end position="181"/>
    </location>
</feature>
<dbReference type="PANTHER" id="PTHR34697:SF2">
    <property type="entry name" value="PHOSPHATIDYLGLYCEROL LYSYLTRANSFERASE"/>
    <property type="match status" value="1"/>
</dbReference>
<evidence type="ECO:0000256" key="5">
    <source>
        <dbReference type="ARBA" id="ARBA00023136"/>
    </source>
</evidence>
<keyword evidence="4 7" id="KW-1133">Transmembrane helix</keyword>
<dbReference type="InterPro" id="IPR024320">
    <property type="entry name" value="LPG_synthase_C"/>
</dbReference>
<evidence type="ECO:0000256" key="1">
    <source>
        <dbReference type="ARBA" id="ARBA00004651"/>
    </source>
</evidence>
<dbReference type="InterPro" id="IPR051211">
    <property type="entry name" value="PG_lysyltransferase"/>
</dbReference>
<evidence type="ECO:0000259" key="8">
    <source>
        <dbReference type="Pfam" id="PF09924"/>
    </source>
</evidence>
<reference evidence="10 11" key="1">
    <citation type="journal article" date="2013" name="ISME J.">
        <title>A metabolic model for members of the genus Tetrasphaera involved in enhanced biological phosphorus removal.</title>
        <authorList>
            <person name="Kristiansen R."/>
            <person name="Nguyen H.T.T."/>
            <person name="Saunders A.M."/>
            <person name="Nielsen J.L."/>
            <person name="Wimmer R."/>
            <person name="Le V.Q."/>
            <person name="McIlroy S.J."/>
            <person name="Petrovski S."/>
            <person name="Seviour R.J."/>
            <person name="Calteau A."/>
            <person name="Nielsen K.L."/>
            <person name="Nielsen P.H."/>
        </authorList>
    </citation>
    <scope>NUCLEOTIDE SEQUENCE [LARGE SCALE GENOMIC DNA]</scope>
    <source>
        <strain evidence="10 11">T1-X7</strain>
    </source>
</reference>
<keyword evidence="3 7" id="KW-0812">Transmembrane</keyword>
<comment type="subcellular location">
    <subcellularLocation>
        <location evidence="1">Cell membrane</location>
        <topology evidence="1">Multi-pass membrane protein</topology>
    </subcellularLocation>
</comment>
<evidence type="ECO:0000313" key="10">
    <source>
        <dbReference type="EMBL" id="CCH80398.1"/>
    </source>
</evidence>
<keyword evidence="2" id="KW-1003">Cell membrane</keyword>
<dbReference type="AlphaFoldDB" id="A0A077M218"/>
<organism evidence="10 11">
    <name type="scientific">Nostocoides japonicum T1-X7</name>
    <dbReference type="NCBI Taxonomy" id="1194083"/>
    <lineage>
        <taxon>Bacteria</taxon>
        <taxon>Bacillati</taxon>
        <taxon>Actinomycetota</taxon>
        <taxon>Actinomycetes</taxon>
        <taxon>Micrococcales</taxon>
        <taxon>Intrasporangiaceae</taxon>
        <taxon>Nostocoides</taxon>
    </lineage>
</organism>
<feature type="transmembrane region" description="Helical" evidence="7">
    <location>
        <begin position="193"/>
        <end position="211"/>
    </location>
</feature>
<dbReference type="GO" id="GO:0055091">
    <property type="term" value="P:phospholipid homeostasis"/>
    <property type="evidence" value="ECO:0007669"/>
    <property type="project" value="TreeGrafter"/>
</dbReference>
<feature type="transmembrane region" description="Helical" evidence="7">
    <location>
        <begin position="128"/>
        <end position="148"/>
    </location>
</feature>
<comment type="caution">
    <text evidence="10">The sequence shown here is derived from an EMBL/GenBank/DDBJ whole genome shotgun (WGS) entry which is preliminary data.</text>
</comment>
<evidence type="ECO:0000256" key="3">
    <source>
        <dbReference type="ARBA" id="ARBA00022692"/>
    </source>
</evidence>
<evidence type="ECO:0000256" key="4">
    <source>
        <dbReference type="ARBA" id="ARBA00022989"/>
    </source>
</evidence>
<dbReference type="Pfam" id="PF16995">
    <property type="entry name" value="tRNA-synt_2_TM"/>
    <property type="match status" value="1"/>
</dbReference>
<evidence type="ECO:0000313" key="11">
    <source>
        <dbReference type="Proteomes" id="UP000035721"/>
    </source>
</evidence>
<dbReference type="GO" id="GO:0005886">
    <property type="term" value="C:plasma membrane"/>
    <property type="evidence" value="ECO:0007669"/>
    <property type="project" value="UniProtKB-SubCell"/>
</dbReference>